<feature type="transmembrane region" description="Helical" evidence="5">
    <location>
        <begin position="113"/>
        <end position="136"/>
    </location>
</feature>
<dbReference type="Pfam" id="PF01988">
    <property type="entry name" value="VIT1"/>
    <property type="match status" value="2"/>
</dbReference>
<organism evidence="6 7">
    <name type="scientific">Candidatus Gottesmanbacteria bacterium RIFCSPLOWO2_01_FULL_49_10</name>
    <dbReference type="NCBI Taxonomy" id="1798396"/>
    <lineage>
        <taxon>Bacteria</taxon>
        <taxon>Candidatus Gottesmaniibacteriota</taxon>
    </lineage>
</organism>
<dbReference type="AlphaFoldDB" id="A0A1F6AX07"/>
<dbReference type="GO" id="GO:0005384">
    <property type="term" value="F:manganese ion transmembrane transporter activity"/>
    <property type="evidence" value="ECO:0007669"/>
    <property type="project" value="InterPro"/>
</dbReference>
<dbReference type="GO" id="GO:0012505">
    <property type="term" value="C:endomembrane system"/>
    <property type="evidence" value="ECO:0007669"/>
    <property type="project" value="UniProtKB-SubCell"/>
</dbReference>
<dbReference type="STRING" id="1798396.A2973_05875"/>
<evidence type="ECO:0000256" key="4">
    <source>
        <dbReference type="ARBA" id="ARBA00023136"/>
    </source>
</evidence>
<sequence length="167" mass="17544">MKKNELRNATHVRNFIFGVEDSLVSTVGLLSGIAVGGVARSQIVLTGMVLLFVEAFSMGVGSLLSEQSAREYLSHKETSLGGSLLDSIIMFTSYFVAGFIPLSPYFLFDPARASVLSVTLTLCALFLLGSVSGKFFGISVVRNGVRTLIMGGVATAVGVAAAMIIGK</sequence>
<proteinExistence type="predicted"/>
<evidence type="ECO:0000256" key="3">
    <source>
        <dbReference type="ARBA" id="ARBA00022989"/>
    </source>
</evidence>
<accession>A0A1F6AX07</accession>
<dbReference type="CDD" id="cd01059">
    <property type="entry name" value="CCC1_like"/>
    <property type="match status" value="1"/>
</dbReference>
<dbReference type="EMBL" id="MFJZ01000055">
    <property type="protein sequence ID" value="OGG29221.1"/>
    <property type="molecule type" value="Genomic_DNA"/>
</dbReference>
<feature type="transmembrane region" description="Helical" evidence="5">
    <location>
        <begin position="84"/>
        <end position="107"/>
    </location>
</feature>
<keyword evidence="4 5" id="KW-0472">Membrane</keyword>
<comment type="caution">
    <text evidence="6">The sequence shown here is derived from an EMBL/GenBank/DDBJ whole genome shotgun (WGS) entry which is preliminary data.</text>
</comment>
<evidence type="ECO:0000313" key="7">
    <source>
        <dbReference type="Proteomes" id="UP000176409"/>
    </source>
</evidence>
<dbReference type="InterPro" id="IPR008217">
    <property type="entry name" value="Ccc1_fam"/>
</dbReference>
<evidence type="ECO:0000256" key="2">
    <source>
        <dbReference type="ARBA" id="ARBA00022692"/>
    </source>
</evidence>
<dbReference type="PANTHER" id="PTHR31851">
    <property type="entry name" value="FE(2+)/MN(2+) TRANSPORTER PCL1"/>
    <property type="match status" value="1"/>
</dbReference>
<dbReference type="Proteomes" id="UP000176409">
    <property type="component" value="Unassembled WGS sequence"/>
</dbReference>
<evidence type="ECO:0000313" key="6">
    <source>
        <dbReference type="EMBL" id="OGG29221.1"/>
    </source>
</evidence>
<comment type="subcellular location">
    <subcellularLocation>
        <location evidence="1">Endomembrane system</location>
        <topology evidence="1">Multi-pass membrane protein</topology>
    </subcellularLocation>
</comment>
<feature type="transmembrane region" description="Helical" evidence="5">
    <location>
        <begin position="43"/>
        <end position="64"/>
    </location>
</feature>
<protein>
    <recommendedName>
        <fullName evidence="8">VIT family protein</fullName>
    </recommendedName>
</protein>
<name>A0A1F6AX07_9BACT</name>
<keyword evidence="2 5" id="KW-0812">Transmembrane</keyword>
<evidence type="ECO:0000256" key="5">
    <source>
        <dbReference type="SAM" id="Phobius"/>
    </source>
</evidence>
<feature type="transmembrane region" description="Helical" evidence="5">
    <location>
        <begin position="148"/>
        <end position="166"/>
    </location>
</feature>
<feature type="transmembrane region" description="Helical" evidence="5">
    <location>
        <begin position="12"/>
        <end position="37"/>
    </location>
</feature>
<keyword evidence="3 5" id="KW-1133">Transmembrane helix</keyword>
<gene>
    <name evidence="6" type="ORF">A2973_05875</name>
</gene>
<reference evidence="6 7" key="1">
    <citation type="journal article" date="2016" name="Nat. Commun.">
        <title>Thousands of microbial genomes shed light on interconnected biogeochemical processes in an aquifer system.</title>
        <authorList>
            <person name="Anantharaman K."/>
            <person name="Brown C.T."/>
            <person name="Hug L.A."/>
            <person name="Sharon I."/>
            <person name="Castelle C.J."/>
            <person name="Probst A.J."/>
            <person name="Thomas B.C."/>
            <person name="Singh A."/>
            <person name="Wilkins M.J."/>
            <person name="Karaoz U."/>
            <person name="Brodie E.L."/>
            <person name="Williams K.H."/>
            <person name="Hubbard S.S."/>
            <person name="Banfield J.F."/>
        </authorList>
    </citation>
    <scope>NUCLEOTIDE SEQUENCE [LARGE SCALE GENOMIC DNA]</scope>
</reference>
<evidence type="ECO:0008006" key="8">
    <source>
        <dbReference type="Google" id="ProtNLM"/>
    </source>
</evidence>
<dbReference type="GO" id="GO:0030026">
    <property type="term" value="P:intracellular manganese ion homeostasis"/>
    <property type="evidence" value="ECO:0007669"/>
    <property type="project" value="InterPro"/>
</dbReference>
<evidence type="ECO:0000256" key="1">
    <source>
        <dbReference type="ARBA" id="ARBA00004127"/>
    </source>
</evidence>